<accession>A0A7J7MH06</accession>
<dbReference type="CDD" id="cd02440">
    <property type="entry name" value="AdoMet_MTases"/>
    <property type="match status" value="1"/>
</dbReference>
<dbReference type="OrthoDB" id="1858069at2759"/>
<dbReference type="EMBL" id="JACGCM010001511">
    <property type="protein sequence ID" value="KAF6154199.1"/>
    <property type="molecule type" value="Genomic_DNA"/>
</dbReference>
<comment type="similarity">
    <text evidence="1 2">Belongs to the nicotianamine synthase (NAS)-like family.</text>
</comment>
<dbReference type="PROSITE" id="PS51142">
    <property type="entry name" value="NAS"/>
    <property type="match status" value="1"/>
</dbReference>
<proteinExistence type="inferred from homology"/>
<protein>
    <recommendedName>
        <fullName evidence="2">Nicotianamine synthase</fullName>
        <ecNumber evidence="2">2.5.1.43</ecNumber>
    </recommendedName>
</protein>
<dbReference type="Gene3D" id="3.40.50.150">
    <property type="entry name" value="Vaccinia Virus protein VP39"/>
    <property type="match status" value="1"/>
</dbReference>
<dbReference type="InterPro" id="IPR029063">
    <property type="entry name" value="SAM-dependent_MTases_sf"/>
</dbReference>
<dbReference type="PANTHER" id="PTHR32266:SF11">
    <property type="entry name" value="NICOTIANAMINE SYNTHASE"/>
    <property type="match status" value="1"/>
</dbReference>
<dbReference type="InterPro" id="IPR004298">
    <property type="entry name" value="Nicotian_synth"/>
</dbReference>
<comment type="caution">
    <text evidence="3">The sequence shown here is derived from an EMBL/GenBank/DDBJ whole genome shotgun (WGS) entry which is preliminary data.</text>
</comment>
<comment type="function">
    <text evidence="2">Synthesizes nicotianamine, a polyamine which serves as a sensor for the physiological iron status within the plant, and/or might be involved in the transport of iron.</text>
</comment>
<keyword evidence="4" id="KW-1185">Reference proteome</keyword>
<gene>
    <name evidence="3" type="ORF">GIB67_016451</name>
</gene>
<sequence length="259" mass="29121">MQSICTLESLKPSKQVNNLFTQLVKLCILPSFIDISDLPVEVQLMRESLISLCGRAEGFLELEFANILTNIPEPLEHLDLFPYYGNYVKLASLEHEILYDHGMAQPKKIAFLGSGPMSLTSIILATNHMQSAHFVNFDIDKSANNVAHQLISSNAELERRMKFETCDVMEMREKLGEFDCIFLAVLVGMNKEAKMKILEHMRKFMKAGGILLVRSAIGARGFLYPVVDEADLAGFENLSIFHPDNDVINSVILVLKPFI</sequence>
<name>A0A7J7MH06_9MAGN</name>
<reference evidence="3 4" key="1">
    <citation type="journal article" date="2020" name="IScience">
        <title>Genome Sequencing of the Endangered Kingdonia uniflora (Circaeasteraceae, Ranunculales) Reveals Potential Mechanisms of Evolutionary Specialization.</title>
        <authorList>
            <person name="Sun Y."/>
            <person name="Deng T."/>
            <person name="Zhang A."/>
            <person name="Moore M.J."/>
            <person name="Landis J.B."/>
            <person name="Lin N."/>
            <person name="Zhang H."/>
            <person name="Zhang X."/>
            <person name="Huang J."/>
            <person name="Zhang X."/>
            <person name="Sun H."/>
            <person name="Wang H."/>
        </authorList>
    </citation>
    <scope>NUCLEOTIDE SEQUENCE [LARGE SCALE GENOMIC DNA]</scope>
    <source>
        <strain evidence="3">TB1705</strain>
        <tissue evidence="3">Leaf</tissue>
    </source>
</reference>
<evidence type="ECO:0000313" key="3">
    <source>
        <dbReference type="EMBL" id="KAF6154199.1"/>
    </source>
</evidence>
<dbReference type="SUPFAM" id="SSF53335">
    <property type="entry name" value="S-adenosyl-L-methionine-dependent methyltransferases"/>
    <property type="match status" value="1"/>
</dbReference>
<comment type="catalytic activity">
    <reaction evidence="2">
        <text>3 S-adenosyl-L-methionine = nicotianamine + 3 S-methyl-5'-thioadenosine + 3 H(+)</text>
        <dbReference type="Rhea" id="RHEA:16481"/>
        <dbReference type="ChEBI" id="CHEBI:15378"/>
        <dbReference type="ChEBI" id="CHEBI:17509"/>
        <dbReference type="ChEBI" id="CHEBI:58249"/>
        <dbReference type="ChEBI" id="CHEBI:59789"/>
        <dbReference type="EC" id="2.5.1.43"/>
    </reaction>
</comment>
<dbReference type="GO" id="GO:0030418">
    <property type="term" value="P:nicotianamine biosynthetic process"/>
    <property type="evidence" value="ECO:0007669"/>
    <property type="project" value="UniProtKB-UniRule"/>
</dbReference>
<dbReference type="GO" id="GO:0030410">
    <property type="term" value="F:nicotianamine synthase activity"/>
    <property type="evidence" value="ECO:0007669"/>
    <property type="project" value="UniProtKB-UniRule"/>
</dbReference>
<dbReference type="AlphaFoldDB" id="A0A7J7MH06"/>
<keyword evidence="2" id="KW-0949">S-adenosyl-L-methionine</keyword>
<evidence type="ECO:0000256" key="2">
    <source>
        <dbReference type="RuleBase" id="RU368095"/>
    </source>
</evidence>
<organism evidence="3 4">
    <name type="scientific">Kingdonia uniflora</name>
    <dbReference type="NCBI Taxonomy" id="39325"/>
    <lineage>
        <taxon>Eukaryota</taxon>
        <taxon>Viridiplantae</taxon>
        <taxon>Streptophyta</taxon>
        <taxon>Embryophyta</taxon>
        <taxon>Tracheophyta</taxon>
        <taxon>Spermatophyta</taxon>
        <taxon>Magnoliopsida</taxon>
        <taxon>Ranunculales</taxon>
        <taxon>Circaeasteraceae</taxon>
        <taxon>Kingdonia</taxon>
    </lineage>
</organism>
<keyword evidence="2" id="KW-0808">Transferase</keyword>
<evidence type="ECO:0000256" key="1">
    <source>
        <dbReference type="ARBA" id="ARBA00007009"/>
    </source>
</evidence>
<evidence type="ECO:0000313" key="4">
    <source>
        <dbReference type="Proteomes" id="UP000541444"/>
    </source>
</evidence>
<dbReference type="Pfam" id="PF03059">
    <property type="entry name" value="NAS"/>
    <property type="match status" value="1"/>
</dbReference>
<dbReference type="Proteomes" id="UP000541444">
    <property type="component" value="Unassembled WGS sequence"/>
</dbReference>
<dbReference type="PANTHER" id="PTHR32266">
    <property type="entry name" value="NICOTIANAMINE SYNTHASE 3"/>
    <property type="match status" value="1"/>
</dbReference>
<dbReference type="EC" id="2.5.1.43" evidence="2"/>